<reference evidence="1" key="1">
    <citation type="submission" date="2023-03" db="UniProtKB">
        <authorList>
            <consortium name="EnsemblPlants"/>
        </authorList>
    </citation>
    <scope>IDENTIFICATION</scope>
</reference>
<accession>A0A9I9EJ10</accession>
<protein>
    <submittedName>
        <fullName evidence="1">Uncharacterized protein</fullName>
    </submittedName>
</protein>
<evidence type="ECO:0000313" key="1">
    <source>
        <dbReference type="EnsemblPlants" id="MELO3C034521.2.1"/>
    </source>
</evidence>
<proteinExistence type="predicted"/>
<name>A0A9I9EJ10_CUCME</name>
<dbReference type="AlphaFoldDB" id="A0A9I9EJ10"/>
<dbReference type="Gramene" id="MELO3C034521.2.1">
    <property type="protein sequence ID" value="MELO3C034521.2.1"/>
    <property type="gene ID" value="MELO3C034521.2"/>
</dbReference>
<sequence length="73" mass="7761">MKSGISSSSVEALRNGGEGIASALSSSDHSRLLLANRPPRGAPNRLEPFNSSFQHQYINASGSIKHVILTLKT</sequence>
<dbReference type="EnsemblPlants" id="MELO3C034521.2.1">
    <property type="protein sequence ID" value="MELO3C034521.2.1"/>
    <property type="gene ID" value="MELO3C034521.2"/>
</dbReference>
<organism evidence="1">
    <name type="scientific">Cucumis melo</name>
    <name type="common">Muskmelon</name>
    <dbReference type="NCBI Taxonomy" id="3656"/>
    <lineage>
        <taxon>Eukaryota</taxon>
        <taxon>Viridiplantae</taxon>
        <taxon>Streptophyta</taxon>
        <taxon>Embryophyta</taxon>
        <taxon>Tracheophyta</taxon>
        <taxon>Spermatophyta</taxon>
        <taxon>Magnoliopsida</taxon>
        <taxon>eudicotyledons</taxon>
        <taxon>Gunneridae</taxon>
        <taxon>Pentapetalae</taxon>
        <taxon>rosids</taxon>
        <taxon>fabids</taxon>
        <taxon>Cucurbitales</taxon>
        <taxon>Cucurbitaceae</taxon>
        <taxon>Benincaseae</taxon>
        <taxon>Cucumis</taxon>
    </lineage>
</organism>